<dbReference type="RefSeq" id="WP_162663885.1">
    <property type="nucleotide sequence ID" value="NZ_CP048020.1"/>
</dbReference>
<sequence>MESTKNFSEELEHHIAIQREEFNRHLLPQLQQNYAALGSVVKILRSNLLKKGLVYDDPYKYDSRMTEIKVPSNEAFADSERAAIVGSRLAQYQTMLDFLTNSYQFNCSFLTPQRIASMLALNKTFQWSALNENSTLANTRAIAEICKSLHSVSDTLTGGLLRDSLGHLAKLDADINKTLRQLARLHREEYKLTVRKNMPPDLTVTQADIASPIKLLKNLKKALATNDEKLPFYHDLVMEVIKEDYGPDSAHLQREVLRHLNITQKEDVKINKQENMRPVLITGLRILGTTGNHFDTCLTKLMANQEIVYKSRMTIFTKFLEALRRAFNMEEKKHEITILIKDPISNLQKKEIIVLEDFTDNLAKTIRIFRILSSGTSDLQQRLTGMSNEQLLEMLNKYIVICNGYLKTLGGLDDYYKSTDVILRSKMRGIKIELTTIRNAVIKANQCRAEYNASVEEYLNMKELGLIHE</sequence>
<evidence type="ECO:0000313" key="1">
    <source>
        <dbReference type="EMBL" id="QHX43570.1"/>
    </source>
</evidence>
<name>A0A6P1Y2R6_9SPIR</name>
<dbReference type="EMBL" id="CP048020">
    <property type="protein sequence ID" value="QHX43570.1"/>
    <property type="molecule type" value="Genomic_DNA"/>
</dbReference>
<protein>
    <submittedName>
        <fullName evidence="1">Uncharacterized protein</fullName>
    </submittedName>
</protein>
<dbReference type="AlphaFoldDB" id="A0A6P1Y2R6"/>
<dbReference type="Proteomes" id="UP000464374">
    <property type="component" value="Chromosome"/>
</dbReference>
<dbReference type="KEGG" id="trz:GWP43_09110"/>
<evidence type="ECO:0000313" key="2">
    <source>
        <dbReference type="Proteomes" id="UP000464374"/>
    </source>
</evidence>
<accession>A0A6P1Y2R6</accession>
<gene>
    <name evidence="1" type="ORF">GWP43_09110</name>
</gene>
<reference evidence="1 2" key="1">
    <citation type="submission" date="2020-01" db="EMBL/GenBank/DDBJ databases">
        <title>Complete genome sequence of a human oral phylogroup 1 Treponema sp. strain ATCC 700766, originally isolated from periodontitis dental plaque.</title>
        <authorList>
            <person name="Chan Y."/>
            <person name="Huo Y.-B."/>
            <person name="Yu X.-L."/>
            <person name="Zeng H."/>
            <person name="Leung W.-K."/>
            <person name="Watt R.M."/>
        </authorList>
    </citation>
    <scope>NUCLEOTIDE SEQUENCE [LARGE SCALE GENOMIC DNA]</scope>
    <source>
        <strain evidence="1 2">OMZ 804</strain>
    </source>
</reference>
<proteinExistence type="predicted"/>
<organism evidence="1 2">
    <name type="scientific">Treponema vincentii</name>
    <dbReference type="NCBI Taxonomy" id="69710"/>
    <lineage>
        <taxon>Bacteria</taxon>
        <taxon>Pseudomonadati</taxon>
        <taxon>Spirochaetota</taxon>
        <taxon>Spirochaetia</taxon>
        <taxon>Spirochaetales</taxon>
        <taxon>Treponemataceae</taxon>
        <taxon>Treponema</taxon>
    </lineage>
</organism>